<accession>A0A7X2H5Z7</accession>
<evidence type="ECO:0000313" key="2">
    <source>
        <dbReference type="EMBL" id="MRN54139.1"/>
    </source>
</evidence>
<dbReference type="EMBL" id="WJXB01000004">
    <property type="protein sequence ID" value="MRN54139.1"/>
    <property type="molecule type" value="Genomic_DNA"/>
</dbReference>
<evidence type="ECO:0008006" key="4">
    <source>
        <dbReference type="Google" id="ProtNLM"/>
    </source>
</evidence>
<name>A0A7X2H5Z7_9BACL</name>
<organism evidence="2 3">
    <name type="scientific">Paenibacillus monticola</name>
    <dbReference type="NCBI Taxonomy" id="2666075"/>
    <lineage>
        <taxon>Bacteria</taxon>
        <taxon>Bacillati</taxon>
        <taxon>Bacillota</taxon>
        <taxon>Bacilli</taxon>
        <taxon>Bacillales</taxon>
        <taxon>Paenibacillaceae</taxon>
        <taxon>Paenibacillus</taxon>
    </lineage>
</organism>
<dbReference type="RefSeq" id="WP_154119147.1">
    <property type="nucleotide sequence ID" value="NZ_WJXB01000004.1"/>
</dbReference>
<feature type="chain" id="PRO_5031000009" description="Copper amine oxidase-like N-terminal domain-containing protein" evidence="1">
    <location>
        <begin position="25"/>
        <end position="355"/>
    </location>
</feature>
<reference evidence="2 3" key="1">
    <citation type="submission" date="2019-11" db="EMBL/GenBank/DDBJ databases">
        <title>Paenibacillus monticola sp. nov., a novel PGPR strain isolated from mountain sample in China.</title>
        <authorList>
            <person name="Zhao Q."/>
            <person name="Li H.-P."/>
            <person name="Zhang J.-L."/>
        </authorList>
    </citation>
    <scope>NUCLEOTIDE SEQUENCE [LARGE SCALE GENOMIC DNA]</scope>
    <source>
        <strain evidence="2 3">LC-T2</strain>
    </source>
</reference>
<feature type="signal peptide" evidence="1">
    <location>
        <begin position="1"/>
        <end position="24"/>
    </location>
</feature>
<dbReference type="AlphaFoldDB" id="A0A7X2H5Z7"/>
<keyword evidence="1" id="KW-0732">Signal</keyword>
<sequence>MSKKLIIIFSMLIGILIFSNTSYASSNYLPPSNDKTDVVYVSENVVVLIDYANNKADLVELTTNMITNISNDANTILDLNVMKNPQKIVLLKKDNGTTISKTVLSYKGTVISKAKIALKNTGNKIKWVAPTGTVNERIMVQSNNSFNLYQYPWSKPNVSYNATIIDKGYEFVNVQDWDFVGYPDLAIKYQAQGIMSDDFFVKTVNLYTKKVQLIKDFNTDINLKYNGGNLALFTSYTYQATPANASRPIATESQKVYRLINTVSGVEIASLKDIYKEEGDISGWQTELINDQVFVGNLLKHTWSLYSQKGSQILANQTWPKESTSKFLSYNSSVKTAYFLDYASGQASITSYSIQ</sequence>
<dbReference type="Proteomes" id="UP000463051">
    <property type="component" value="Unassembled WGS sequence"/>
</dbReference>
<keyword evidence="3" id="KW-1185">Reference proteome</keyword>
<comment type="caution">
    <text evidence="2">The sequence shown here is derived from an EMBL/GenBank/DDBJ whole genome shotgun (WGS) entry which is preliminary data.</text>
</comment>
<protein>
    <recommendedName>
        <fullName evidence="4">Copper amine oxidase-like N-terminal domain-containing protein</fullName>
    </recommendedName>
</protein>
<gene>
    <name evidence="2" type="ORF">GJB61_14225</name>
</gene>
<evidence type="ECO:0000256" key="1">
    <source>
        <dbReference type="SAM" id="SignalP"/>
    </source>
</evidence>
<proteinExistence type="predicted"/>
<evidence type="ECO:0000313" key="3">
    <source>
        <dbReference type="Proteomes" id="UP000463051"/>
    </source>
</evidence>